<dbReference type="Gene3D" id="1.10.8.10">
    <property type="entry name" value="DNA helicase RuvA subunit, C-terminal domain"/>
    <property type="match status" value="1"/>
</dbReference>
<dbReference type="PROSITE" id="PS51229">
    <property type="entry name" value="DCUN1"/>
    <property type="match status" value="1"/>
</dbReference>
<dbReference type="SUPFAM" id="SSF46934">
    <property type="entry name" value="UBA-like"/>
    <property type="match status" value="1"/>
</dbReference>
<dbReference type="GO" id="GO:0032182">
    <property type="term" value="F:ubiquitin-like protein binding"/>
    <property type="evidence" value="ECO:0007669"/>
    <property type="project" value="TreeGrafter"/>
</dbReference>
<feature type="domain" description="DCUN1" evidence="3">
    <location>
        <begin position="53"/>
        <end position="259"/>
    </location>
</feature>
<accession>A0AAN6S1S6</accession>
<dbReference type="Gene3D" id="1.10.238.10">
    <property type="entry name" value="EF-hand"/>
    <property type="match status" value="1"/>
</dbReference>
<dbReference type="GO" id="GO:0031624">
    <property type="term" value="F:ubiquitin conjugating enzyme binding"/>
    <property type="evidence" value="ECO:0007669"/>
    <property type="project" value="TreeGrafter"/>
</dbReference>
<gene>
    <name evidence="4" type="ORF">QBC46DRAFT_391221</name>
</gene>
<dbReference type="PANTHER" id="PTHR12281">
    <property type="entry name" value="RP42 RELATED"/>
    <property type="match status" value="1"/>
</dbReference>
<organism evidence="4 5">
    <name type="scientific">Diplogelasinospora grovesii</name>
    <dbReference type="NCBI Taxonomy" id="303347"/>
    <lineage>
        <taxon>Eukaryota</taxon>
        <taxon>Fungi</taxon>
        <taxon>Dikarya</taxon>
        <taxon>Ascomycota</taxon>
        <taxon>Pezizomycotina</taxon>
        <taxon>Sordariomycetes</taxon>
        <taxon>Sordariomycetidae</taxon>
        <taxon>Sordariales</taxon>
        <taxon>Diplogelasinosporaceae</taxon>
        <taxon>Diplogelasinospora</taxon>
    </lineage>
</organism>
<dbReference type="InterPro" id="IPR005176">
    <property type="entry name" value="PONY_dom"/>
</dbReference>
<dbReference type="InterPro" id="IPR042460">
    <property type="entry name" value="DCN1-like_PONY"/>
</dbReference>
<comment type="caution">
    <text evidence="4">The sequence shown here is derived from an EMBL/GenBank/DDBJ whole genome shotgun (WGS) entry which is preliminary data.</text>
</comment>
<keyword evidence="5" id="KW-1185">Reference proteome</keyword>
<dbReference type="InterPro" id="IPR009060">
    <property type="entry name" value="UBA-like_sf"/>
</dbReference>
<evidence type="ECO:0000313" key="5">
    <source>
        <dbReference type="Proteomes" id="UP001303473"/>
    </source>
</evidence>
<dbReference type="Proteomes" id="UP001303473">
    <property type="component" value="Unassembled WGS sequence"/>
</dbReference>
<dbReference type="GO" id="GO:0045116">
    <property type="term" value="P:protein neddylation"/>
    <property type="evidence" value="ECO:0007669"/>
    <property type="project" value="TreeGrafter"/>
</dbReference>
<evidence type="ECO:0000256" key="1">
    <source>
        <dbReference type="ARBA" id="ARBA00022786"/>
    </source>
</evidence>
<dbReference type="CDD" id="cd14273">
    <property type="entry name" value="UBA_TAP-C_like"/>
    <property type="match status" value="1"/>
</dbReference>
<evidence type="ECO:0000256" key="2">
    <source>
        <dbReference type="RuleBase" id="RU410713"/>
    </source>
</evidence>
<dbReference type="PANTHER" id="PTHR12281:SF31">
    <property type="entry name" value="DCN1-LIKE PROTEIN 3"/>
    <property type="match status" value="1"/>
</dbReference>
<protein>
    <recommendedName>
        <fullName evidence="2">Defective in cullin neddylation protein</fullName>
    </recommendedName>
</protein>
<dbReference type="EMBL" id="MU853840">
    <property type="protein sequence ID" value="KAK3937982.1"/>
    <property type="molecule type" value="Genomic_DNA"/>
</dbReference>
<dbReference type="Pfam" id="PF03556">
    <property type="entry name" value="Cullin_binding"/>
    <property type="match status" value="1"/>
</dbReference>
<dbReference type="Gene3D" id="1.10.238.200">
    <property type="entry name" value="Cullin, PONY binding domain"/>
    <property type="match status" value="1"/>
</dbReference>
<dbReference type="GO" id="GO:0000151">
    <property type="term" value="C:ubiquitin ligase complex"/>
    <property type="evidence" value="ECO:0007669"/>
    <property type="project" value="TreeGrafter"/>
</dbReference>
<proteinExistence type="predicted"/>
<comment type="function">
    <text evidence="2">Neddylation of cullins play an essential role in the regulation of SCF-type complexes activity.</text>
</comment>
<dbReference type="InterPro" id="IPR014764">
    <property type="entry name" value="DCN-prot"/>
</dbReference>
<dbReference type="Pfam" id="PF14555">
    <property type="entry name" value="UBA_4"/>
    <property type="match status" value="1"/>
</dbReference>
<dbReference type="GO" id="GO:0097602">
    <property type="term" value="F:cullin family protein binding"/>
    <property type="evidence" value="ECO:0007669"/>
    <property type="project" value="TreeGrafter"/>
</dbReference>
<evidence type="ECO:0000259" key="3">
    <source>
        <dbReference type="PROSITE" id="PS51229"/>
    </source>
</evidence>
<name>A0AAN6S1S6_9PEZI</name>
<keyword evidence="1" id="KW-0833">Ubl conjugation pathway</keyword>
<reference evidence="5" key="1">
    <citation type="journal article" date="2023" name="Mol. Phylogenet. Evol.">
        <title>Genome-scale phylogeny and comparative genomics of the fungal order Sordariales.</title>
        <authorList>
            <person name="Hensen N."/>
            <person name="Bonometti L."/>
            <person name="Westerberg I."/>
            <person name="Brannstrom I.O."/>
            <person name="Guillou S."/>
            <person name="Cros-Aarteil S."/>
            <person name="Calhoun S."/>
            <person name="Haridas S."/>
            <person name="Kuo A."/>
            <person name="Mondo S."/>
            <person name="Pangilinan J."/>
            <person name="Riley R."/>
            <person name="LaButti K."/>
            <person name="Andreopoulos B."/>
            <person name="Lipzen A."/>
            <person name="Chen C."/>
            <person name="Yan M."/>
            <person name="Daum C."/>
            <person name="Ng V."/>
            <person name="Clum A."/>
            <person name="Steindorff A."/>
            <person name="Ohm R.A."/>
            <person name="Martin F."/>
            <person name="Silar P."/>
            <person name="Natvig D.O."/>
            <person name="Lalanne C."/>
            <person name="Gautier V."/>
            <person name="Ament-Velasquez S.L."/>
            <person name="Kruys A."/>
            <person name="Hutchinson M.I."/>
            <person name="Powell A.J."/>
            <person name="Barry K."/>
            <person name="Miller A.N."/>
            <person name="Grigoriev I.V."/>
            <person name="Debuchy R."/>
            <person name="Gladieux P."/>
            <person name="Hiltunen Thoren M."/>
            <person name="Johannesson H."/>
        </authorList>
    </citation>
    <scope>NUCLEOTIDE SEQUENCE [LARGE SCALE GENOMIC DNA]</scope>
    <source>
        <strain evidence="5">CBS 340.73</strain>
    </source>
</reference>
<evidence type="ECO:0000313" key="4">
    <source>
        <dbReference type="EMBL" id="KAK3937982.1"/>
    </source>
</evidence>
<dbReference type="AlphaFoldDB" id="A0AAN6S1S6"/>
<sequence>MPSTTTQRKLVSQFVAVTNATKENAQRYLKNANFDLDTAVNLYFNSSGPVDEQTNEKLGQMFDGLVTDEDRQADPQGNSIGAQSMEDYMKLLGIDMTGYEFFVALDIVQANSFAQITRSGFVEGWKESGVQPDMSAHKRHVRGCIDRLPKDPAYFKAVYRRAFLVGKEAPQKALEKETALVFWDMLLGSKVYRWQTKNVNWLETWKSYLEEKWGRGVNKDMWNQTLEFANRTLEDETLGFWSEDGAWPGVIDDFVLWCREHGIGGSKSTDGMEVDY</sequence>